<dbReference type="AlphaFoldDB" id="A0A6A4PXW1"/>
<reference evidence="2" key="1">
    <citation type="journal article" date="2020" name="Nat. Commun.">
        <title>Genome sequence of the cluster root forming white lupin.</title>
        <authorList>
            <person name="Hufnagel B."/>
            <person name="Marques A."/>
            <person name="Soriano A."/>
            <person name="Marques L."/>
            <person name="Divol F."/>
            <person name="Doumas P."/>
            <person name="Sallet E."/>
            <person name="Mancinotti D."/>
            <person name="Carrere S."/>
            <person name="Marande W."/>
            <person name="Arribat S."/>
            <person name="Keller J."/>
            <person name="Huneau C."/>
            <person name="Blein T."/>
            <person name="Aime D."/>
            <person name="Laguerre M."/>
            <person name="Taylor J."/>
            <person name="Schubert V."/>
            <person name="Nelson M."/>
            <person name="Geu-Flores F."/>
            <person name="Crespi M."/>
            <person name="Gallardo-Guerrero K."/>
            <person name="Delaux P.-M."/>
            <person name="Salse J."/>
            <person name="Berges H."/>
            <person name="Guyot R."/>
            <person name="Gouzy J."/>
            <person name="Peret B."/>
        </authorList>
    </citation>
    <scope>NUCLEOTIDE SEQUENCE [LARGE SCALE GENOMIC DNA]</scope>
    <source>
        <strain evidence="2">cv. Amiga</strain>
    </source>
</reference>
<evidence type="ECO:0000313" key="2">
    <source>
        <dbReference type="Proteomes" id="UP000447434"/>
    </source>
</evidence>
<gene>
    <name evidence="1" type="ORF">Lalb_Chr10g0107151</name>
</gene>
<organism evidence="1 2">
    <name type="scientific">Lupinus albus</name>
    <name type="common">White lupine</name>
    <name type="synonym">Lupinus termis</name>
    <dbReference type="NCBI Taxonomy" id="3870"/>
    <lineage>
        <taxon>Eukaryota</taxon>
        <taxon>Viridiplantae</taxon>
        <taxon>Streptophyta</taxon>
        <taxon>Embryophyta</taxon>
        <taxon>Tracheophyta</taxon>
        <taxon>Spermatophyta</taxon>
        <taxon>Magnoliopsida</taxon>
        <taxon>eudicotyledons</taxon>
        <taxon>Gunneridae</taxon>
        <taxon>Pentapetalae</taxon>
        <taxon>rosids</taxon>
        <taxon>fabids</taxon>
        <taxon>Fabales</taxon>
        <taxon>Fabaceae</taxon>
        <taxon>Papilionoideae</taxon>
        <taxon>50 kb inversion clade</taxon>
        <taxon>genistoids sensu lato</taxon>
        <taxon>core genistoids</taxon>
        <taxon>Genisteae</taxon>
        <taxon>Lupinus</taxon>
    </lineage>
</organism>
<keyword evidence="2" id="KW-1185">Reference proteome</keyword>
<comment type="caution">
    <text evidence="1">The sequence shown here is derived from an EMBL/GenBank/DDBJ whole genome shotgun (WGS) entry which is preliminary data.</text>
</comment>
<dbReference type="Proteomes" id="UP000447434">
    <property type="component" value="Chromosome 10"/>
</dbReference>
<protein>
    <submittedName>
        <fullName evidence="1">Uncharacterized protein</fullName>
    </submittedName>
</protein>
<dbReference type="EMBL" id="WOCE01000010">
    <property type="protein sequence ID" value="KAE9606370.1"/>
    <property type="molecule type" value="Genomic_DNA"/>
</dbReference>
<name>A0A6A4PXW1_LUPAL</name>
<proteinExistence type="predicted"/>
<accession>A0A6A4PXW1</accession>
<evidence type="ECO:0000313" key="1">
    <source>
        <dbReference type="EMBL" id="KAE9606370.1"/>
    </source>
</evidence>
<sequence>MNILMSILKEHYIFPRNHCSLGPSETPCNIQVPSIEAGMSDLIPRASEMKSVGSFPLEKRPVGFLPSKSQPYGSKLLFTIVDI</sequence>